<comment type="caution">
    <text evidence="9">The sequence shown here is derived from an EMBL/GenBank/DDBJ whole genome shotgun (WGS) entry which is preliminary data.</text>
</comment>
<dbReference type="InterPro" id="IPR003228">
    <property type="entry name" value="TFIID_TAF12_dom"/>
</dbReference>
<evidence type="ECO:0000313" key="10">
    <source>
        <dbReference type="Proteomes" id="UP000192247"/>
    </source>
</evidence>
<evidence type="ECO:0000256" key="7">
    <source>
        <dbReference type="SAM" id="MobiDB-lite"/>
    </source>
</evidence>
<evidence type="ECO:0000256" key="1">
    <source>
        <dbReference type="ARBA" id="ARBA00004123"/>
    </source>
</evidence>
<feature type="region of interest" description="Disordered" evidence="7">
    <location>
        <begin position="41"/>
        <end position="174"/>
    </location>
</feature>
<keyword evidence="5" id="KW-0804">Transcription</keyword>
<feature type="domain" description="Transcription initiation factor TFIID subunit 12" evidence="8">
    <location>
        <begin position="176"/>
        <end position="242"/>
    </location>
</feature>
<proteinExistence type="inferred from homology"/>
<keyword evidence="10" id="KW-1185">Reference proteome</keyword>
<dbReference type="SUPFAM" id="SSF47113">
    <property type="entry name" value="Histone-fold"/>
    <property type="match status" value="1"/>
</dbReference>
<dbReference type="InParanoid" id="A0A1V9XWX1"/>
<protein>
    <recommendedName>
        <fullName evidence="3">Transcription initiation factor TFIID subunit 12</fullName>
    </recommendedName>
</protein>
<dbReference type="GO" id="GO:0005669">
    <property type="term" value="C:transcription factor TFIID complex"/>
    <property type="evidence" value="ECO:0007669"/>
    <property type="project" value="InterPro"/>
</dbReference>
<dbReference type="PANTHER" id="PTHR12264">
    <property type="entry name" value="TRANSCRIPTION INITIATION FACTOR TFIID SUBUNIT 12"/>
    <property type="match status" value="1"/>
</dbReference>
<accession>A0A1V9XWX1</accession>
<dbReference type="GO" id="GO:0000124">
    <property type="term" value="C:SAGA complex"/>
    <property type="evidence" value="ECO:0007669"/>
    <property type="project" value="InterPro"/>
</dbReference>
<evidence type="ECO:0000256" key="3">
    <source>
        <dbReference type="ARBA" id="ARBA00017484"/>
    </source>
</evidence>
<dbReference type="InterPro" id="IPR037794">
    <property type="entry name" value="TAF12"/>
</dbReference>
<dbReference type="FunFam" id="1.10.20.10:FF:000011">
    <property type="entry name" value="Transcription initiation factor TFIID subunit 12"/>
    <property type="match status" value="1"/>
</dbReference>
<evidence type="ECO:0000256" key="6">
    <source>
        <dbReference type="ARBA" id="ARBA00023242"/>
    </source>
</evidence>
<gene>
    <name evidence="9" type="ORF">BIW11_06711</name>
</gene>
<keyword evidence="6" id="KW-0539">Nucleus</keyword>
<dbReference type="CDD" id="cd07981">
    <property type="entry name" value="HFD_TAF12"/>
    <property type="match status" value="1"/>
</dbReference>
<dbReference type="GO" id="GO:0051123">
    <property type="term" value="P:RNA polymerase II preinitiation complex assembly"/>
    <property type="evidence" value="ECO:0007669"/>
    <property type="project" value="TreeGrafter"/>
</dbReference>
<dbReference type="GO" id="GO:0046982">
    <property type="term" value="F:protein heterodimerization activity"/>
    <property type="evidence" value="ECO:0007669"/>
    <property type="project" value="InterPro"/>
</dbReference>
<dbReference type="OrthoDB" id="2193432at2759"/>
<dbReference type="GO" id="GO:0017025">
    <property type="term" value="F:TBP-class protein binding"/>
    <property type="evidence" value="ECO:0007669"/>
    <property type="project" value="TreeGrafter"/>
</dbReference>
<dbReference type="GO" id="GO:0003677">
    <property type="term" value="F:DNA binding"/>
    <property type="evidence" value="ECO:0007669"/>
    <property type="project" value="TreeGrafter"/>
</dbReference>
<evidence type="ECO:0000256" key="5">
    <source>
        <dbReference type="ARBA" id="ARBA00023163"/>
    </source>
</evidence>
<dbReference type="STRING" id="418985.A0A1V9XWX1"/>
<dbReference type="Pfam" id="PF03847">
    <property type="entry name" value="TFIID_20kDa"/>
    <property type="match status" value="1"/>
</dbReference>
<sequence>QTCIYPRLWPVPPQITSSPQVVTVPLSTLQTPLRPLVAATPTRITTSSPVPVTPERSAPTPAPVSTAGPTVSTTALPAANSGSGSGVPKSEYSCGGSTGTGGNMLNTAGSGGSSGAGSGGNSNNTSSGGGAGSNSKQQQQERARQERQERAEREKEKEKDQHEQENRNDDKQILNREKLTELVKEVDPMQQLDEEVEGVLLQLADDFIENVVSSSCLLAKHRKSQLLEAKDVSVILERQHNLYIPGFGGEDLHTYKKTSTSEAHKQRLALIRKTLKKF</sequence>
<name>A0A1V9XWX1_9ACAR</name>
<evidence type="ECO:0000313" key="9">
    <source>
        <dbReference type="EMBL" id="OQR77980.1"/>
    </source>
</evidence>
<dbReference type="AlphaFoldDB" id="A0A1V9XWX1"/>
<feature type="compositionally biased region" description="Basic and acidic residues" evidence="7">
    <location>
        <begin position="139"/>
        <end position="174"/>
    </location>
</feature>
<comment type="similarity">
    <text evidence="2">Belongs to the TAF12 family.</text>
</comment>
<feature type="compositionally biased region" description="Gly residues" evidence="7">
    <location>
        <begin position="109"/>
        <end position="120"/>
    </location>
</feature>
<evidence type="ECO:0000256" key="2">
    <source>
        <dbReference type="ARBA" id="ARBA00007530"/>
    </source>
</evidence>
<evidence type="ECO:0000256" key="4">
    <source>
        <dbReference type="ARBA" id="ARBA00023015"/>
    </source>
</evidence>
<feature type="non-terminal residue" evidence="9">
    <location>
        <position position="1"/>
    </location>
</feature>
<dbReference type="InterPro" id="IPR009072">
    <property type="entry name" value="Histone-fold"/>
</dbReference>
<dbReference type="Gene3D" id="1.10.20.10">
    <property type="entry name" value="Histone, subunit A"/>
    <property type="match status" value="1"/>
</dbReference>
<organism evidence="9 10">
    <name type="scientific">Tropilaelaps mercedesae</name>
    <dbReference type="NCBI Taxonomy" id="418985"/>
    <lineage>
        <taxon>Eukaryota</taxon>
        <taxon>Metazoa</taxon>
        <taxon>Ecdysozoa</taxon>
        <taxon>Arthropoda</taxon>
        <taxon>Chelicerata</taxon>
        <taxon>Arachnida</taxon>
        <taxon>Acari</taxon>
        <taxon>Parasitiformes</taxon>
        <taxon>Mesostigmata</taxon>
        <taxon>Gamasina</taxon>
        <taxon>Dermanyssoidea</taxon>
        <taxon>Laelapidae</taxon>
        <taxon>Tropilaelaps</taxon>
    </lineage>
</organism>
<evidence type="ECO:0000259" key="8">
    <source>
        <dbReference type="Pfam" id="PF03847"/>
    </source>
</evidence>
<reference evidence="9 10" key="1">
    <citation type="journal article" date="2017" name="Gigascience">
        <title>Draft genome of the honey bee ectoparasitic mite, Tropilaelaps mercedesae, is shaped by the parasitic life history.</title>
        <authorList>
            <person name="Dong X."/>
            <person name="Armstrong S.D."/>
            <person name="Xia D."/>
            <person name="Makepeace B.L."/>
            <person name="Darby A.C."/>
            <person name="Kadowaki T."/>
        </authorList>
    </citation>
    <scope>NUCLEOTIDE SEQUENCE [LARGE SCALE GENOMIC DNA]</scope>
    <source>
        <strain evidence="9">Wuxi-XJTLU</strain>
    </source>
</reference>
<dbReference type="Proteomes" id="UP000192247">
    <property type="component" value="Unassembled WGS sequence"/>
</dbReference>
<dbReference type="EMBL" id="MNPL01002784">
    <property type="protein sequence ID" value="OQR77980.1"/>
    <property type="molecule type" value="Genomic_DNA"/>
</dbReference>
<keyword evidence="4" id="KW-0805">Transcription regulation</keyword>
<dbReference type="PANTHER" id="PTHR12264:SF21">
    <property type="entry name" value="TRANSCRIPTION INITIATION FACTOR TFIID SUBUNIT 12"/>
    <property type="match status" value="1"/>
</dbReference>
<comment type="subcellular location">
    <subcellularLocation>
        <location evidence="1">Nucleus</location>
    </subcellularLocation>
</comment>